<reference evidence="1 2" key="1">
    <citation type="submission" date="2015-09" db="EMBL/GenBank/DDBJ databases">
        <title>Sorangium comparison.</title>
        <authorList>
            <person name="Zaburannyi N."/>
            <person name="Bunk B."/>
            <person name="Overmann J."/>
            <person name="Mueller R."/>
        </authorList>
    </citation>
    <scope>NUCLEOTIDE SEQUENCE [LARGE SCALE GENOMIC DNA]</scope>
    <source>
        <strain evidence="1 2">So ceGT47</strain>
    </source>
</reference>
<dbReference type="PANTHER" id="PTHR32098:SF5">
    <property type="entry name" value="LYCOPENE BETA_EPSILON CYCLASE PROTEIN"/>
    <property type="match status" value="1"/>
</dbReference>
<evidence type="ECO:0000313" key="2">
    <source>
        <dbReference type="Proteomes" id="UP000295781"/>
    </source>
</evidence>
<evidence type="ECO:0000313" key="1">
    <source>
        <dbReference type="EMBL" id="AUX20199.1"/>
    </source>
</evidence>
<protein>
    <recommendedName>
        <fullName evidence="3">Lycopene cyclase</fullName>
    </recommendedName>
</protein>
<dbReference type="OrthoDB" id="596378at2"/>
<proteinExistence type="predicted"/>
<dbReference type="AlphaFoldDB" id="A0A4P2PU48"/>
<evidence type="ECO:0008006" key="3">
    <source>
        <dbReference type="Google" id="ProtNLM"/>
    </source>
</evidence>
<dbReference type="Gene3D" id="3.50.50.60">
    <property type="entry name" value="FAD/NAD(P)-binding domain"/>
    <property type="match status" value="1"/>
</dbReference>
<dbReference type="RefSeq" id="WP_129345210.1">
    <property type="nucleotide sequence ID" value="NZ_CP012670.1"/>
</dbReference>
<name>A0A4P2PU48_SORCE</name>
<gene>
    <name evidence="1" type="ORF">SOCEGT47_006640</name>
</gene>
<dbReference type="PANTHER" id="PTHR32098">
    <property type="entry name" value="LYCOPENE BETA/EPSILON CYCLASE PROTEIN"/>
    <property type="match status" value="1"/>
</dbReference>
<dbReference type="SUPFAM" id="SSF51905">
    <property type="entry name" value="FAD/NAD(P)-binding domain"/>
    <property type="match status" value="1"/>
</dbReference>
<organism evidence="1 2">
    <name type="scientific">Sorangium cellulosum</name>
    <name type="common">Polyangium cellulosum</name>
    <dbReference type="NCBI Taxonomy" id="56"/>
    <lineage>
        <taxon>Bacteria</taxon>
        <taxon>Pseudomonadati</taxon>
        <taxon>Myxococcota</taxon>
        <taxon>Polyangia</taxon>
        <taxon>Polyangiales</taxon>
        <taxon>Polyangiaceae</taxon>
        <taxon>Sorangium</taxon>
    </lineage>
</organism>
<sequence>MRAGEGGAEARELAEARERVREAGGDALLARLTHLDGARRAPAPRPGPALRAPDRGARADYDVVIAGGGLSLLLAPLLASAGLRVAVLDRARIGAAHREWNAGTAELEALSASGLLAKDEVERLVVARYVEGICRWHGGGTYPVRGALDHAIDAAGLLAAARARAEALGVALLDEHALVGHAEGPDAVALAVAEAAPGAVEAAEAAEAAPGAVGARPRALSARLLVDARGAASPYATADLVCPTVGGVLTGLAEGDGPRRIRPDVGEILATTEDVEEGRQHVWEAFPGRPGETTVYLFYYARTGDVGPGALLSLYARFFRLLPRYKEGDARLARPTFGLIPGWTRLTAAPRAPGRRVRLVGDAAARHSPLTFCGFGASVRELATTAADLARAAEDPGAPRAARDAPVHSGTGALAALMARPAGGARAGEMNALLDTAFAVLHAMGNDAYAGLLRDEMQPAEFIKFLRETAARRPEVYREVVSALPLRAIGRWGAGLARELLRGR</sequence>
<dbReference type="InterPro" id="IPR036188">
    <property type="entry name" value="FAD/NAD-bd_sf"/>
</dbReference>
<accession>A0A4P2PU48</accession>
<dbReference type="Proteomes" id="UP000295781">
    <property type="component" value="Chromosome"/>
</dbReference>
<dbReference type="EMBL" id="CP012670">
    <property type="protein sequence ID" value="AUX20199.1"/>
    <property type="molecule type" value="Genomic_DNA"/>
</dbReference>